<dbReference type="InterPro" id="IPR037185">
    <property type="entry name" value="EmrE-like"/>
</dbReference>
<feature type="transmembrane region" description="Helical" evidence="6">
    <location>
        <begin position="298"/>
        <end position="317"/>
    </location>
</feature>
<feature type="transmembrane region" description="Helical" evidence="6">
    <location>
        <begin position="272"/>
        <end position="292"/>
    </location>
</feature>
<name>A0A4R6DTM6_9RHOO</name>
<evidence type="ECO:0000256" key="1">
    <source>
        <dbReference type="ARBA" id="ARBA00004141"/>
    </source>
</evidence>
<feature type="domain" description="EamA" evidence="7">
    <location>
        <begin position="179"/>
        <end position="314"/>
    </location>
</feature>
<dbReference type="Proteomes" id="UP000295129">
    <property type="component" value="Unassembled WGS sequence"/>
</dbReference>
<feature type="transmembrane region" description="Helical" evidence="6">
    <location>
        <begin position="60"/>
        <end position="81"/>
    </location>
</feature>
<feature type="domain" description="EamA" evidence="7">
    <location>
        <begin position="33"/>
        <end position="165"/>
    </location>
</feature>
<feature type="transmembrane region" description="Helical" evidence="6">
    <location>
        <begin position="210"/>
        <end position="229"/>
    </location>
</feature>
<evidence type="ECO:0000256" key="3">
    <source>
        <dbReference type="ARBA" id="ARBA00022692"/>
    </source>
</evidence>
<keyword evidence="9" id="KW-1185">Reference proteome</keyword>
<dbReference type="Pfam" id="PF00892">
    <property type="entry name" value="EamA"/>
    <property type="match status" value="2"/>
</dbReference>
<feature type="transmembrane region" description="Helical" evidence="6">
    <location>
        <begin position="150"/>
        <end position="170"/>
    </location>
</feature>
<feature type="transmembrane region" description="Helical" evidence="6">
    <location>
        <begin position="28"/>
        <end position="48"/>
    </location>
</feature>
<protein>
    <submittedName>
        <fullName evidence="8">Drug/metabolite transporter (DMT)-like permease</fullName>
    </submittedName>
</protein>
<feature type="transmembrane region" description="Helical" evidence="6">
    <location>
        <begin position="176"/>
        <end position="198"/>
    </location>
</feature>
<dbReference type="EMBL" id="SNVV01000017">
    <property type="protein sequence ID" value="TDN47939.1"/>
    <property type="molecule type" value="Genomic_DNA"/>
</dbReference>
<dbReference type="PANTHER" id="PTHR32322">
    <property type="entry name" value="INNER MEMBRANE TRANSPORTER"/>
    <property type="match status" value="1"/>
</dbReference>
<reference evidence="8 9" key="1">
    <citation type="submission" date="2019-03" db="EMBL/GenBank/DDBJ databases">
        <title>Genomic Encyclopedia of Type Strains, Phase IV (KMG-IV): sequencing the most valuable type-strain genomes for metagenomic binning, comparative biology and taxonomic classification.</title>
        <authorList>
            <person name="Goeker M."/>
        </authorList>
    </citation>
    <scope>NUCLEOTIDE SEQUENCE [LARGE SCALE GENOMIC DNA]</scope>
    <source>
        <strain evidence="8 9">DSM 12121</strain>
    </source>
</reference>
<dbReference type="PANTHER" id="PTHR32322:SF2">
    <property type="entry name" value="EAMA DOMAIN-CONTAINING PROTEIN"/>
    <property type="match status" value="1"/>
</dbReference>
<dbReference type="AlphaFoldDB" id="A0A4R6DTM6"/>
<evidence type="ECO:0000256" key="6">
    <source>
        <dbReference type="SAM" id="Phobius"/>
    </source>
</evidence>
<organism evidence="8 9">
    <name type="scientific">Azoarcus indigens</name>
    <dbReference type="NCBI Taxonomy" id="29545"/>
    <lineage>
        <taxon>Bacteria</taxon>
        <taxon>Pseudomonadati</taxon>
        <taxon>Pseudomonadota</taxon>
        <taxon>Betaproteobacteria</taxon>
        <taxon>Rhodocyclales</taxon>
        <taxon>Zoogloeaceae</taxon>
        <taxon>Azoarcus</taxon>
    </lineage>
</organism>
<evidence type="ECO:0000313" key="8">
    <source>
        <dbReference type="EMBL" id="TDN47939.1"/>
    </source>
</evidence>
<evidence type="ECO:0000256" key="5">
    <source>
        <dbReference type="ARBA" id="ARBA00023136"/>
    </source>
</evidence>
<accession>A0A4R6DTM6</accession>
<keyword evidence="4 6" id="KW-1133">Transmembrane helix</keyword>
<evidence type="ECO:0000313" key="9">
    <source>
        <dbReference type="Proteomes" id="UP000295129"/>
    </source>
</evidence>
<evidence type="ECO:0000256" key="2">
    <source>
        <dbReference type="ARBA" id="ARBA00007362"/>
    </source>
</evidence>
<feature type="transmembrane region" description="Helical" evidence="6">
    <location>
        <begin position="125"/>
        <end position="143"/>
    </location>
</feature>
<sequence>MASPLSPCSLTPPAAFPGRPGWLRRRPFAGLQGAALLGLAIVIWGANWPVMKAGLEHITPIWFAATRFALGGLCLFALQLATGSLRLPRRGDLPLVASVGLLQMLAFTVLGTLALTEIPAGRSAVLAYTTPLWVTPAAILLFGERLGPRQAGGTVLGLAGVALLFNPLALDWRDAAVLKAHLMLLAASLCWAVCILHLRRRRGASSAYHLAPWQMLVATLLLLVLARVVEGPYSGDGSPAFWQVALFVGPLATAFCFCAVNAASMRLPATAMASAMLGVPVVGLALSVLLLGEALTPALLAGVCAILGGIALVSLPARRG</sequence>
<keyword evidence="3 6" id="KW-0812">Transmembrane</keyword>
<dbReference type="InterPro" id="IPR050638">
    <property type="entry name" value="AA-Vitamin_Transporters"/>
</dbReference>
<evidence type="ECO:0000256" key="4">
    <source>
        <dbReference type="ARBA" id="ARBA00022989"/>
    </source>
</evidence>
<proteinExistence type="inferred from homology"/>
<comment type="subcellular location">
    <subcellularLocation>
        <location evidence="1">Membrane</location>
        <topology evidence="1">Multi-pass membrane protein</topology>
    </subcellularLocation>
</comment>
<dbReference type="GO" id="GO:0016020">
    <property type="term" value="C:membrane"/>
    <property type="evidence" value="ECO:0007669"/>
    <property type="project" value="UniProtKB-SubCell"/>
</dbReference>
<dbReference type="RefSeq" id="WP_211168311.1">
    <property type="nucleotide sequence ID" value="NZ_SNVV01000017.1"/>
</dbReference>
<feature type="transmembrane region" description="Helical" evidence="6">
    <location>
        <begin position="93"/>
        <end position="113"/>
    </location>
</feature>
<evidence type="ECO:0000259" key="7">
    <source>
        <dbReference type="Pfam" id="PF00892"/>
    </source>
</evidence>
<dbReference type="SUPFAM" id="SSF103481">
    <property type="entry name" value="Multidrug resistance efflux transporter EmrE"/>
    <property type="match status" value="2"/>
</dbReference>
<comment type="similarity">
    <text evidence="2">Belongs to the EamA transporter family.</text>
</comment>
<comment type="caution">
    <text evidence="8">The sequence shown here is derived from an EMBL/GenBank/DDBJ whole genome shotgun (WGS) entry which is preliminary data.</text>
</comment>
<dbReference type="InterPro" id="IPR000620">
    <property type="entry name" value="EamA_dom"/>
</dbReference>
<feature type="transmembrane region" description="Helical" evidence="6">
    <location>
        <begin position="241"/>
        <end position="260"/>
    </location>
</feature>
<gene>
    <name evidence="8" type="ORF">C7389_11755</name>
</gene>
<keyword evidence="5 6" id="KW-0472">Membrane</keyword>